<reference evidence="3" key="1">
    <citation type="journal article" date="2019" name="Int. J. Syst. Evol. Microbiol.">
        <title>The Global Catalogue of Microorganisms (GCM) 10K type strain sequencing project: providing services to taxonomists for standard genome sequencing and annotation.</title>
        <authorList>
            <consortium name="The Broad Institute Genomics Platform"/>
            <consortium name="The Broad Institute Genome Sequencing Center for Infectious Disease"/>
            <person name="Wu L."/>
            <person name="Ma J."/>
        </authorList>
    </citation>
    <scope>NUCLEOTIDE SEQUENCE [LARGE SCALE GENOMIC DNA]</scope>
    <source>
        <strain evidence="3">TISTR 2562</strain>
    </source>
</reference>
<dbReference type="EMBL" id="JBHUMP010000017">
    <property type="protein sequence ID" value="MFD2741102.1"/>
    <property type="molecule type" value="Genomic_DNA"/>
</dbReference>
<proteinExistence type="predicted"/>
<keyword evidence="3" id="KW-1185">Reference proteome</keyword>
<gene>
    <name evidence="2" type="ORF">ACFSUD_16085</name>
</gene>
<feature type="chain" id="PRO_5045419603" evidence="1">
    <location>
        <begin position="26"/>
        <end position="180"/>
    </location>
</feature>
<feature type="signal peptide" evidence="1">
    <location>
        <begin position="1"/>
        <end position="25"/>
    </location>
</feature>
<keyword evidence="1" id="KW-0732">Signal</keyword>
<sequence>MRCRGFVTLLLAALWLAAAPLPAAADISRFVGDYVGTAEIISSDGSRSDRDMSVSIFPTGKDSFAVAWTSVTRQVDGRAKSKSYRIEFRPTAREDVYAAAMRQDVFGNAVQLNPMKGEPYVWARIIDDTLTVFSLYVDAQGGYDLQQFDRTLTEGGLLLDFLSIHNGAEVRRISTFLERK</sequence>
<protein>
    <submittedName>
        <fullName evidence="2">Uncharacterized protein</fullName>
    </submittedName>
</protein>
<evidence type="ECO:0000256" key="1">
    <source>
        <dbReference type="SAM" id="SignalP"/>
    </source>
</evidence>
<organism evidence="2 3">
    <name type="scientific">Sulfitobacter aestuarii</name>
    <dbReference type="NCBI Taxonomy" id="2161676"/>
    <lineage>
        <taxon>Bacteria</taxon>
        <taxon>Pseudomonadati</taxon>
        <taxon>Pseudomonadota</taxon>
        <taxon>Alphaproteobacteria</taxon>
        <taxon>Rhodobacterales</taxon>
        <taxon>Roseobacteraceae</taxon>
        <taxon>Sulfitobacter</taxon>
    </lineage>
</organism>
<name>A0ABW5U8M5_9RHOB</name>
<evidence type="ECO:0000313" key="2">
    <source>
        <dbReference type="EMBL" id="MFD2741102.1"/>
    </source>
</evidence>
<evidence type="ECO:0000313" key="3">
    <source>
        <dbReference type="Proteomes" id="UP001597474"/>
    </source>
</evidence>
<comment type="caution">
    <text evidence="2">The sequence shown here is derived from an EMBL/GenBank/DDBJ whole genome shotgun (WGS) entry which is preliminary data.</text>
</comment>
<dbReference type="Proteomes" id="UP001597474">
    <property type="component" value="Unassembled WGS sequence"/>
</dbReference>
<dbReference type="RefSeq" id="WP_386375528.1">
    <property type="nucleotide sequence ID" value="NZ_JBHUMP010000017.1"/>
</dbReference>
<accession>A0ABW5U8M5</accession>